<dbReference type="OrthoDB" id="6262491at2759"/>
<dbReference type="Pfam" id="PF00400">
    <property type="entry name" value="WD40"/>
    <property type="match status" value="4"/>
</dbReference>
<protein>
    <submittedName>
        <fullName evidence="4">Quinon protein alcohol dehydrogenase-like superfamily</fullName>
    </submittedName>
</protein>
<keyword evidence="5" id="KW-1185">Reference proteome</keyword>
<dbReference type="GO" id="GO:0000209">
    <property type="term" value="P:protein polyubiquitination"/>
    <property type="evidence" value="ECO:0007669"/>
    <property type="project" value="TreeGrafter"/>
</dbReference>
<dbReference type="PROSITE" id="PS50082">
    <property type="entry name" value="WD_REPEATS_2"/>
    <property type="match status" value="3"/>
</dbReference>
<gene>
    <name evidence="4" type="ORF">BDY17DRAFT_305400</name>
</gene>
<dbReference type="SMART" id="SM00320">
    <property type="entry name" value="WD40"/>
    <property type="match status" value="6"/>
</dbReference>
<dbReference type="Proteomes" id="UP000799767">
    <property type="component" value="Unassembled WGS sequence"/>
</dbReference>
<dbReference type="GO" id="GO:0043224">
    <property type="term" value="C:nuclear SCF ubiquitin ligase complex"/>
    <property type="evidence" value="ECO:0007669"/>
    <property type="project" value="TreeGrafter"/>
</dbReference>
<evidence type="ECO:0000256" key="2">
    <source>
        <dbReference type="ARBA" id="ARBA00022737"/>
    </source>
</evidence>
<dbReference type="PROSITE" id="PS50294">
    <property type="entry name" value="WD_REPEATS_REGION"/>
    <property type="match status" value="1"/>
</dbReference>
<feature type="repeat" description="WD" evidence="3">
    <location>
        <begin position="119"/>
        <end position="162"/>
    </location>
</feature>
<dbReference type="SUPFAM" id="SSF50998">
    <property type="entry name" value="Quinoprotein alcohol dehydrogenase-like"/>
    <property type="match status" value="1"/>
</dbReference>
<dbReference type="Gene3D" id="2.130.10.10">
    <property type="entry name" value="YVTN repeat-like/Quinoprotein amine dehydrogenase"/>
    <property type="match status" value="2"/>
</dbReference>
<evidence type="ECO:0000313" key="5">
    <source>
        <dbReference type="Proteomes" id="UP000799767"/>
    </source>
</evidence>
<dbReference type="FunFam" id="2.130.10.10:FF:001196">
    <property type="entry name" value="WD repeat protein (AFU_orthologue AFUA_1G12380)"/>
    <property type="match status" value="1"/>
</dbReference>
<dbReference type="CDD" id="cd00200">
    <property type="entry name" value="WD40"/>
    <property type="match status" value="1"/>
</dbReference>
<dbReference type="InterPro" id="IPR011047">
    <property type="entry name" value="Quinoprotein_ADH-like_sf"/>
</dbReference>
<dbReference type="GeneID" id="54475864"/>
<feature type="repeat" description="WD" evidence="3">
    <location>
        <begin position="305"/>
        <end position="346"/>
    </location>
</feature>
<evidence type="ECO:0000256" key="3">
    <source>
        <dbReference type="PROSITE-ProRule" id="PRU00221"/>
    </source>
</evidence>
<proteinExistence type="predicted"/>
<dbReference type="AlphaFoldDB" id="A0A6A6PFM4"/>
<dbReference type="InterPro" id="IPR015943">
    <property type="entry name" value="WD40/YVTN_repeat-like_dom_sf"/>
</dbReference>
<name>A0A6A6PFM4_9PEZI</name>
<evidence type="ECO:0000256" key="1">
    <source>
        <dbReference type="ARBA" id="ARBA00022574"/>
    </source>
</evidence>
<dbReference type="RefSeq" id="XP_033585126.1">
    <property type="nucleotide sequence ID" value="XM_033734862.1"/>
</dbReference>
<evidence type="ECO:0000313" key="4">
    <source>
        <dbReference type="EMBL" id="KAF2478556.1"/>
    </source>
</evidence>
<feature type="repeat" description="WD" evidence="3">
    <location>
        <begin position="263"/>
        <end position="304"/>
    </location>
</feature>
<dbReference type="PANTHER" id="PTHR22847:SF681">
    <property type="entry name" value="F-BOX PROTEIN MET30"/>
    <property type="match status" value="1"/>
</dbReference>
<dbReference type="InterPro" id="IPR019775">
    <property type="entry name" value="WD40_repeat_CS"/>
</dbReference>
<reference evidence="4" key="1">
    <citation type="journal article" date="2020" name="Stud. Mycol.">
        <title>101 Dothideomycetes genomes: a test case for predicting lifestyles and emergence of pathogens.</title>
        <authorList>
            <person name="Haridas S."/>
            <person name="Albert R."/>
            <person name="Binder M."/>
            <person name="Bloem J."/>
            <person name="Labutti K."/>
            <person name="Salamov A."/>
            <person name="Andreopoulos B."/>
            <person name="Baker S."/>
            <person name="Barry K."/>
            <person name="Bills G."/>
            <person name="Bluhm B."/>
            <person name="Cannon C."/>
            <person name="Castanera R."/>
            <person name="Culley D."/>
            <person name="Daum C."/>
            <person name="Ezra D."/>
            <person name="Gonzalez J."/>
            <person name="Henrissat B."/>
            <person name="Kuo A."/>
            <person name="Liang C."/>
            <person name="Lipzen A."/>
            <person name="Lutzoni F."/>
            <person name="Magnuson J."/>
            <person name="Mondo S."/>
            <person name="Nolan M."/>
            <person name="Ohm R."/>
            <person name="Pangilinan J."/>
            <person name="Park H.-J."/>
            <person name="Ramirez L."/>
            <person name="Alfaro M."/>
            <person name="Sun H."/>
            <person name="Tritt A."/>
            <person name="Yoshinaga Y."/>
            <person name="Zwiers L.-H."/>
            <person name="Turgeon B."/>
            <person name="Goodwin S."/>
            <person name="Spatafora J."/>
            <person name="Crous P."/>
            <person name="Grigoriev I."/>
        </authorList>
    </citation>
    <scope>NUCLEOTIDE SEQUENCE</scope>
    <source>
        <strain evidence="4">CBS 113389</strain>
    </source>
</reference>
<dbReference type="InterPro" id="IPR001680">
    <property type="entry name" value="WD40_rpt"/>
</dbReference>
<keyword evidence="2" id="KW-0677">Repeat</keyword>
<dbReference type="PROSITE" id="PS00678">
    <property type="entry name" value="WD_REPEATS_1"/>
    <property type="match status" value="2"/>
</dbReference>
<sequence>MSRSNDAGHFFQTTEALATSERKTAKASNKRGKPIKLPSKILAARADPDNDACIYVAEAAGEIKRVNVDTGEVRKVFAQGVAPLPSLAICTHSQSVFAGCWDKNIYQIRLWDRRLVRTLQGHTDFVKCLLSTTLNGKPILVSGGADATIIIWDVEFSKPLHKLKGHTKSLQALAIDPRSVYEGTGIDAGFVLFSASSDREIRRWHISYCGAREFSDSIAKPILAHDTSVYSLCFDSEGDLWTASADKTAKHLVRTRDWEADTVLPHPDFVRDVVVAERLGVVVTACRDEDVRVWDIASGDLVCAFSGHFEEVTALVLLGKGSRVASVSIDGTIRSWGLTGQEIASYQEELKREADGLDAGEGDVQAKQGVLTAEEEAELAELMDDDD</sequence>
<dbReference type="InterPro" id="IPR020472">
    <property type="entry name" value="WD40_PAC1"/>
</dbReference>
<accession>A0A6A6PFM4</accession>
<dbReference type="EMBL" id="MU001643">
    <property type="protein sequence ID" value="KAF2478556.1"/>
    <property type="molecule type" value="Genomic_DNA"/>
</dbReference>
<dbReference type="PRINTS" id="PR00320">
    <property type="entry name" value="GPROTEINBRPT"/>
</dbReference>
<keyword evidence="1 3" id="KW-0853">WD repeat</keyword>
<dbReference type="PANTHER" id="PTHR22847">
    <property type="entry name" value="WD40 REPEAT PROTEIN"/>
    <property type="match status" value="1"/>
</dbReference>
<organism evidence="4 5">
    <name type="scientific">Neohortaea acidophila</name>
    <dbReference type="NCBI Taxonomy" id="245834"/>
    <lineage>
        <taxon>Eukaryota</taxon>
        <taxon>Fungi</taxon>
        <taxon>Dikarya</taxon>
        <taxon>Ascomycota</taxon>
        <taxon>Pezizomycotina</taxon>
        <taxon>Dothideomycetes</taxon>
        <taxon>Dothideomycetidae</taxon>
        <taxon>Mycosphaerellales</taxon>
        <taxon>Teratosphaeriaceae</taxon>
        <taxon>Neohortaea</taxon>
    </lineage>
</organism>
<dbReference type="GO" id="GO:0043130">
    <property type="term" value="F:ubiquitin binding"/>
    <property type="evidence" value="ECO:0007669"/>
    <property type="project" value="TreeGrafter"/>
</dbReference>